<feature type="domain" description="Type II secretion system protein GspF" evidence="11">
    <location>
        <begin position="272"/>
        <end position="394"/>
    </location>
</feature>
<keyword evidence="7 10" id="KW-1133">Transmembrane helix</keyword>
<comment type="similarity">
    <text evidence="2 9">Belongs to the GSP F family.</text>
</comment>
<sequence length="404" mass="44557">MLYKWKAVDKEGKPAEGRIEAKSQNEVLAFLKKQGLFVIAVREDKHPSKIYSKASGAIGRVSDVDRIIFTEHLATMVRSGVPLVDAFEIISNDFNNPTLKKLANDIKTNLESGKSISSSLTDYKKIFSSFYINIVRAGEESGKLDDSLRKLGIQLRKDHALKSKVHNALIYPAVLIGATLSVMSLLVIFVLPRLAGLFAQSGVKLPIFTRIVLAVGMFISERLILISILVVLMMVSFIFITKTRRFKAIISKLSLKLPKIGSLAKNVQLARFARTFSSTLSAGIPIVHSLSLTAETLNDTYRKIIDGSSHEIEKGVSLAKILKRHSEFFPNIITGIIDVGEKTGTLDELLLDIANFYDEEVDNVLKNLTAIIEPVMLIIIGFGIGGLAISIITPIYQFIQQATI</sequence>
<evidence type="ECO:0000256" key="4">
    <source>
        <dbReference type="ARBA" id="ARBA00022475"/>
    </source>
</evidence>
<accession>A0A0G0YJM7</accession>
<feature type="domain" description="Type II secretion system protein GspF" evidence="11">
    <location>
        <begin position="69"/>
        <end position="192"/>
    </location>
</feature>
<keyword evidence="3 9" id="KW-0813">Transport</keyword>
<dbReference type="PROSITE" id="PS00874">
    <property type="entry name" value="T2SP_F"/>
    <property type="match status" value="1"/>
</dbReference>
<comment type="subcellular location">
    <subcellularLocation>
        <location evidence="1">Cell inner membrane</location>
        <topology evidence="1">Multi-pass membrane protein</topology>
    </subcellularLocation>
    <subcellularLocation>
        <location evidence="9">Cell membrane</location>
        <topology evidence="9">Multi-pass membrane protein</topology>
    </subcellularLocation>
</comment>
<evidence type="ECO:0000256" key="5">
    <source>
        <dbReference type="ARBA" id="ARBA00022519"/>
    </source>
</evidence>
<evidence type="ECO:0000256" key="3">
    <source>
        <dbReference type="ARBA" id="ARBA00022448"/>
    </source>
</evidence>
<dbReference type="Pfam" id="PF00482">
    <property type="entry name" value="T2SSF"/>
    <property type="match status" value="2"/>
</dbReference>
<feature type="transmembrane region" description="Helical" evidence="10">
    <location>
        <begin position="169"/>
        <end position="191"/>
    </location>
</feature>
<gene>
    <name evidence="12" type="ORF">UU65_C0001G0136</name>
</gene>
<evidence type="ECO:0000256" key="9">
    <source>
        <dbReference type="RuleBase" id="RU003923"/>
    </source>
</evidence>
<comment type="caution">
    <text evidence="12">The sequence shown here is derived from an EMBL/GenBank/DDBJ whole genome shotgun (WGS) entry which is preliminary data.</text>
</comment>
<keyword evidence="8 10" id="KW-0472">Membrane</keyword>
<dbReference type="PANTHER" id="PTHR30012:SF0">
    <property type="entry name" value="TYPE II SECRETION SYSTEM PROTEIN F-RELATED"/>
    <property type="match status" value="1"/>
</dbReference>
<dbReference type="FunFam" id="1.20.81.30:FF:000001">
    <property type="entry name" value="Type II secretion system protein F"/>
    <property type="match status" value="2"/>
</dbReference>
<feature type="transmembrane region" description="Helical" evidence="10">
    <location>
        <begin position="211"/>
        <end position="240"/>
    </location>
</feature>
<evidence type="ECO:0000256" key="6">
    <source>
        <dbReference type="ARBA" id="ARBA00022692"/>
    </source>
</evidence>
<evidence type="ECO:0000256" key="1">
    <source>
        <dbReference type="ARBA" id="ARBA00004429"/>
    </source>
</evidence>
<keyword evidence="6 9" id="KW-0812">Transmembrane</keyword>
<reference evidence="12 13" key="1">
    <citation type="journal article" date="2015" name="Nature">
        <title>rRNA introns, odd ribosomes, and small enigmatic genomes across a large radiation of phyla.</title>
        <authorList>
            <person name="Brown C.T."/>
            <person name="Hug L.A."/>
            <person name="Thomas B.C."/>
            <person name="Sharon I."/>
            <person name="Castelle C.J."/>
            <person name="Singh A."/>
            <person name="Wilkins M.J."/>
            <person name="Williams K.H."/>
            <person name="Banfield J.F."/>
        </authorList>
    </citation>
    <scope>NUCLEOTIDE SEQUENCE [LARGE SCALE GENOMIC DNA]</scope>
</reference>
<proteinExistence type="inferred from homology"/>
<dbReference type="AlphaFoldDB" id="A0A0G0YJM7"/>
<dbReference type="EMBL" id="LCBL01000001">
    <property type="protein sequence ID" value="KKS09731.1"/>
    <property type="molecule type" value="Genomic_DNA"/>
</dbReference>
<dbReference type="InterPro" id="IPR018076">
    <property type="entry name" value="T2SS_GspF_dom"/>
</dbReference>
<evidence type="ECO:0000256" key="7">
    <source>
        <dbReference type="ARBA" id="ARBA00022989"/>
    </source>
</evidence>
<keyword evidence="4" id="KW-1003">Cell membrane</keyword>
<dbReference type="Proteomes" id="UP000033869">
    <property type="component" value="Unassembled WGS sequence"/>
</dbReference>
<dbReference type="PRINTS" id="PR00812">
    <property type="entry name" value="BCTERIALGSPF"/>
</dbReference>
<evidence type="ECO:0000259" key="11">
    <source>
        <dbReference type="Pfam" id="PF00482"/>
    </source>
</evidence>
<organism evidence="12 13">
    <name type="scientific">candidate division CPR2 bacterium GW2011_GWC1_41_48</name>
    <dbReference type="NCBI Taxonomy" id="1618344"/>
    <lineage>
        <taxon>Bacteria</taxon>
        <taxon>Bacteria division CPR2</taxon>
    </lineage>
</organism>
<dbReference type="GO" id="GO:0009306">
    <property type="term" value="P:protein secretion"/>
    <property type="evidence" value="ECO:0007669"/>
    <property type="project" value="InterPro"/>
</dbReference>
<keyword evidence="5" id="KW-0997">Cell inner membrane</keyword>
<dbReference type="InterPro" id="IPR003004">
    <property type="entry name" value="GspF/PilC"/>
</dbReference>
<evidence type="ECO:0000256" key="10">
    <source>
        <dbReference type="SAM" id="Phobius"/>
    </source>
</evidence>
<name>A0A0G0YJM7_UNCC2</name>
<dbReference type="Gene3D" id="1.20.81.30">
    <property type="entry name" value="Type II secretion system (T2SS), domain F"/>
    <property type="match status" value="2"/>
</dbReference>
<protein>
    <submittedName>
        <fullName evidence="12">Type II secretion system F domain protein</fullName>
    </submittedName>
</protein>
<dbReference type="InterPro" id="IPR042094">
    <property type="entry name" value="T2SS_GspF_sf"/>
</dbReference>
<evidence type="ECO:0000313" key="12">
    <source>
        <dbReference type="EMBL" id="KKS09731.1"/>
    </source>
</evidence>
<feature type="transmembrane region" description="Helical" evidence="10">
    <location>
        <begin position="375"/>
        <end position="399"/>
    </location>
</feature>
<dbReference type="InterPro" id="IPR001992">
    <property type="entry name" value="T2SS_GspF/T4SS_PilC_CS"/>
</dbReference>
<evidence type="ECO:0000256" key="8">
    <source>
        <dbReference type="ARBA" id="ARBA00023136"/>
    </source>
</evidence>
<evidence type="ECO:0000256" key="2">
    <source>
        <dbReference type="ARBA" id="ARBA00005745"/>
    </source>
</evidence>
<evidence type="ECO:0000313" key="13">
    <source>
        <dbReference type="Proteomes" id="UP000033869"/>
    </source>
</evidence>
<dbReference type="PANTHER" id="PTHR30012">
    <property type="entry name" value="GENERAL SECRETION PATHWAY PROTEIN"/>
    <property type="match status" value="1"/>
</dbReference>
<dbReference type="GO" id="GO:0005886">
    <property type="term" value="C:plasma membrane"/>
    <property type="evidence" value="ECO:0007669"/>
    <property type="project" value="UniProtKB-SubCell"/>
</dbReference>